<evidence type="ECO:0000313" key="3">
    <source>
        <dbReference type="Proteomes" id="UP001177744"/>
    </source>
</evidence>
<gene>
    <name evidence="2" type="ORF">QTO34_007911</name>
</gene>
<dbReference type="AlphaFoldDB" id="A0AA40I999"/>
<protein>
    <submittedName>
        <fullName evidence="2">Uncharacterized protein</fullName>
    </submittedName>
</protein>
<comment type="caution">
    <text evidence="2">The sequence shown here is derived from an EMBL/GenBank/DDBJ whole genome shotgun (WGS) entry which is preliminary data.</text>
</comment>
<sequence>MAAPSPLSHSACLRPESPSPLSPQRPRASPRHRAGESFDDYSKAVVNVRAKGDKIAKWITECEFGEAITYIGRVHQERRRGQARAQSRENNRQGGPRLALEPERTTRRGASPQPQPCGHGTGLLEPEWRHKPAAGLGSILIKGLYLGRVPPNYPPLLAILWWPSCVHMGAGSLTTWGSYIGDRRTARLGPPSGGSGRSVRLPPLSPGPLSPPATQGQPKA</sequence>
<dbReference type="Proteomes" id="UP001177744">
    <property type="component" value="Unassembled WGS sequence"/>
</dbReference>
<feature type="region of interest" description="Disordered" evidence="1">
    <location>
        <begin position="1"/>
        <end position="40"/>
    </location>
</feature>
<keyword evidence="3" id="KW-1185">Reference proteome</keyword>
<accession>A0AA40I999</accession>
<reference evidence="2" key="1">
    <citation type="submission" date="2023-06" db="EMBL/GenBank/DDBJ databases">
        <title>Reference genome for the Northern bat (Eptesicus nilssonii), a most northern bat species.</title>
        <authorList>
            <person name="Laine V.N."/>
            <person name="Pulliainen A.T."/>
            <person name="Lilley T.M."/>
        </authorList>
    </citation>
    <scope>NUCLEOTIDE SEQUENCE</scope>
    <source>
        <strain evidence="2">BLF_Eptnil</strain>
        <tissue evidence="2">Kidney</tissue>
    </source>
</reference>
<feature type="region of interest" description="Disordered" evidence="1">
    <location>
        <begin position="187"/>
        <end position="220"/>
    </location>
</feature>
<feature type="non-terminal residue" evidence="2">
    <location>
        <position position="220"/>
    </location>
</feature>
<proteinExistence type="predicted"/>
<evidence type="ECO:0000313" key="2">
    <source>
        <dbReference type="EMBL" id="KAK1345454.1"/>
    </source>
</evidence>
<evidence type="ECO:0000256" key="1">
    <source>
        <dbReference type="SAM" id="MobiDB-lite"/>
    </source>
</evidence>
<dbReference type="EMBL" id="JAULJE010000002">
    <property type="protein sequence ID" value="KAK1345454.1"/>
    <property type="molecule type" value="Genomic_DNA"/>
</dbReference>
<name>A0AA40I999_CNENI</name>
<feature type="region of interest" description="Disordered" evidence="1">
    <location>
        <begin position="79"/>
        <end position="126"/>
    </location>
</feature>
<organism evidence="2 3">
    <name type="scientific">Cnephaeus nilssonii</name>
    <name type="common">Northern bat</name>
    <name type="synonym">Eptesicus nilssonii</name>
    <dbReference type="NCBI Taxonomy" id="3371016"/>
    <lineage>
        <taxon>Eukaryota</taxon>
        <taxon>Metazoa</taxon>
        <taxon>Chordata</taxon>
        <taxon>Craniata</taxon>
        <taxon>Vertebrata</taxon>
        <taxon>Euteleostomi</taxon>
        <taxon>Mammalia</taxon>
        <taxon>Eutheria</taxon>
        <taxon>Laurasiatheria</taxon>
        <taxon>Chiroptera</taxon>
        <taxon>Yangochiroptera</taxon>
        <taxon>Vespertilionidae</taxon>
        <taxon>Cnephaeus</taxon>
    </lineage>
</organism>